<accession>A0AAE1TDT3</accession>
<keyword evidence="1" id="KW-0472">Membrane</keyword>
<comment type="caution">
    <text evidence="2">The sequence shown here is derived from an EMBL/GenBank/DDBJ whole genome shotgun (WGS) entry which is preliminary data.</text>
</comment>
<dbReference type="EMBL" id="JAWXYG010000002">
    <property type="protein sequence ID" value="KAK4281717.1"/>
    <property type="molecule type" value="Genomic_DNA"/>
</dbReference>
<reference evidence="2" key="1">
    <citation type="submission" date="2023-10" db="EMBL/GenBank/DDBJ databases">
        <title>Chromosome-level genome of the transformable northern wattle, Acacia crassicarpa.</title>
        <authorList>
            <person name="Massaro I."/>
            <person name="Sinha N.R."/>
            <person name="Poethig S."/>
            <person name="Leichty A.R."/>
        </authorList>
    </citation>
    <scope>NUCLEOTIDE SEQUENCE</scope>
    <source>
        <strain evidence="2">Acra3RX</strain>
        <tissue evidence="2">Leaf</tissue>
    </source>
</reference>
<protein>
    <submittedName>
        <fullName evidence="2">Uncharacterized protein</fullName>
    </submittedName>
</protein>
<keyword evidence="1" id="KW-1133">Transmembrane helix</keyword>
<feature type="transmembrane region" description="Helical" evidence="1">
    <location>
        <begin position="63"/>
        <end position="80"/>
    </location>
</feature>
<evidence type="ECO:0000313" key="2">
    <source>
        <dbReference type="EMBL" id="KAK4281717.1"/>
    </source>
</evidence>
<keyword evidence="1" id="KW-0812">Transmembrane</keyword>
<keyword evidence="3" id="KW-1185">Reference proteome</keyword>
<evidence type="ECO:0000313" key="3">
    <source>
        <dbReference type="Proteomes" id="UP001293593"/>
    </source>
</evidence>
<evidence type="ECO:0000256" key="1">
    <source>
        <dbReference type="SAM" id="Phobius"/>
    </source>
</evidence>
<name>A0AAE1TDT3_9FABA</name>
<gene>
    <name evidence="2" type="ORF">QN277_013178</name>
</gene>
<dbReference type="AlphaFoldDB" id="A0AAE1TDT3"/>
<organism evidence="2 3">
    <name type="scientific">Acacia crassicarpa</name>
    <name type="common">northern wattle</name>
    <dbReference type="NCBI Taxonomy" id="499986"/>
    <lineage>
        <taxon>Eukaryota</taxon>
        <taxon>Viridiplantae</taxon>
        <taxon>Streptophyta</taxon>
        <taxon>Embryophyta</taxon>
        <taxon>Tracheophyta</taxon>
        <taxon>Spermatophyta</taxon>
        <taxon>Magnoliopsida</taxon>
        <taxon>eudicotyledons</taxon>
        <taxon>Gunneridae</taxon>
        <taxon>Pentapetalae</taxon>
        <taxon>rosids</taxon>
        <taxon>fabids</taxon>
        <taxon>Fabales</taxon>
        <taxon>Fabaceae</taxon>
        <taxon>Caesalpinioideae</taxon>
        <taxon>mimosoid clade</taxon>
        <taxon>Acacieae</taxon>
        <taxon>Acacia</taxon>
    </lineage>
</organism>
<sequence>MGSLLHLLKPPLDSSCSLLRMLVTVDVKPTMLSEKSIDTLGGYFSEYLMDVVQVSNLSVFLPYFPRMVGLLMSFMIGLTRREYWMTTVKRGKPNVFILSFVS</sequence>
<proteinExistence type="predicted"/>
<dbReference type="Proteomes" id="UP001293593">
    <property type="component" value="Unassembled WGS sequence"/>
</dbReference>